<sequence>MSLSRRAACVLLLGLYSVFTVDAQSIINETALLVQEAIYLPKPDTAQCIARFGSVSPISVLMVADDGTFSGTSEAVYLIQTLKGQLKAPVNSVPCQQFYTGYLLGQKVVLAISGIGPEAAALCTTYITQCAELVKDFIYVGTSGWSAQQGGILNAPSSCAAANGPTTRNRLGDVAITPFSVNWQCKLASWTEQCTNFPNVCTYPIEEAGPVVQSLYGKCVFSHRTKANTDLSDELIAATKTSQFAANALQLQASFNSTNLAYETAYWSATTAGSGNVYPPFPAYTRPNILDYTQAAELDAQFFFEGTPYEMVARNYTAVTLNLANNSTLTQYDVTGTHFCSLPASDASTLFSRCNRILSGRYQSVNGEEGVGVSAALDLFNSLAGVPKIKYTFVRANSDYIYSPVVQVSPGVWEDSPQTPAANFETSYLFAIQSASTVVLTTFQLRCLAAGNSANACAFSIV</sequence>
<keyword evidence="1" id="KW-0732">Signal</keyword>
<comment type="caution">
    <text evidence="2">The sequence shown here is derived from an EMBL/GenBank/DDBJ whole genome shotgun (WGS) entry which is preliminary data.</text>
</comment>
<evidence type="ECO:0000313" key="3">
    <source>
        <dbReference type="Proteomes" id="UP001497392"/>
    </source>
</evidence>
<dbReference type="InterPro" id="IPR035994">
    <property type="entry name" value="Nucleoside_phosphorylase_sf"/>
</dbReference>
<evidence type="ECO:0000256" key="1">
    <source>
        <dbReference type="SAM" id="SignalP"/>
    </source>
</evidence>
<protein>
    <submittedName>
        <fullName evidence="2">G8684 protein</fullName>
    </submittedName>
</protein>
<keyword evidence="3" id="KW-1185">Reference proteome</keyword>
<dbReference type="EMBL" id="CAXHTA020000015">
    <property type="protein sequence ID" value="CAL5225894.1"/>
    <property type="molecule type" value="Genomic_DNA"/>
</dbReference>
<evidence type="ECO:0000313" key="2">
    <source>
        <dbReference type="EMBL" id="CAL5225894.1"/>
    </source>
</evidence>
<feature type="signal peptide" evidence="1">
    <location>
        <begin position="1"/>
        <end position="23"/>
    </location>
</feature>
<name>A0ABP1G5T3_9CHLO</name>
<accession>A0ABP1G5T3</accession>
<feature type="chain" id="PRO_5045478276" evidence="1">
    <location>
        <begin position="24"/>
        <end position="462"/>
    </location>
</feature>
<gene>
    <name evidence="2" type="primary">g8684</name>
    <name evidence="2" type="ORF">VP750_LOCUS7800</name>
</gene>
<reference evidence="2 3" key="1">
    <citation type="submission" date="2024-06" db="EMBL/GenBank/DDBJ databases">
        <authorList>
            <person name="Kraege A."/>
            <person name="Thomma B."/>
        </authorList>
    </citation>
    <scope>NUCLEOTIDE SEQUENCE [LARGE SCALE GENOMIC DNA]</scope>
</reference>
<dbReference type="Proteomes" id="UP001497392">
    <property type="component" value="Unassembled WGS sequence"/>
</dbReference>
<dbReference type="Gene3D" id="3.40.50.1580">
    <property type="entry name" value="Nucleoside phosphorylase domain"/>
    <property type="match status" value="1"/>
</dbReference>
<organism evidence="2 3">
    <name type="scientific">Coccomyxa viridis</name>
    <dbReference type="NCBI Taxonomy" id="1274662"/>
    <lineage>
        <taxon>Eukaryota</taxon>
        <taxon>Viridiplantae</taxon>
        <taxon>Chlorophyta</taxon>
        <taxon>core chlorophytes</taxon>
        <taxon>Trebouxiophyceae</taxon>
        <taxon>Trebouxiophyceae incertae sedis</taxon>
        <taxon>Coccomyxaceae</taxon>
        <taxon>Coccomyxa</taxon>
    </lineage>
</organism>
<dbReference type="SUPFAM" id="SSF53167">
    <property type="entry name" value="Purine and uridine phosphorylases"/>
    <property type="match status" value="1"/>
</dbReference>
<proteinExistence type="predicted"/>